<dbReference type="InParanoid" id="D8PUE6"/>
<dbReference type="VEuPathDB" id="FungiDB:SCHCODRAFT_02481615"/>
<gene>
    <name evidence="2" type="ORF">SCHCODRAFT_232075</name>
</gene>
<feature type="region of interest" description="Disordered" evidence="1">
    <location>
        <begin position="248"/>
        <end position="366"/>
    </location>
</feature>
<evidence type="ECO:0000256" key="1">
    <source>
        <dbReference type="SAM" id="MobiDB-lite"/>
    </source>
</evidence>
<protein>
    <submittedName>
        <fullName evidence="2">Uncharacterized protein</fullName>
    </submittedName>
</protein>
<evidence type="ECO:0000313" key="2">
    <source>
        <dbReference type="EMBL" id="EFI99889.1"/>
    </source>
</evidence>
<dbReference type="HOGENOM" id="CLU_756846_0_0_1"/>
<evidence type="ECO:0000313" key="3">
    <source>
        <dbReference type="Proteomes" id="UP000007431"/>
    </source>
</evidence>
<accession>D8PUE6</accession>
<feature type="compositionally biased region" description="Basic and acidic residues" evidence="1">
    <location>
        <begin position="248"/>
        <end position="271"/>
    </location>
</feature>
<reference evidence="2 3" key="1">
    <citation type="journal article" date="2010" name="Nat. Biotechnol.">
        <title>Genome sequence of the model mushroom Schizophyllum commune.</title>
        <authorList>
            <person name="Ohm R.A."/>
            <person name="de Jong J.F."/>
            <person name="Lugones L.G."/>
            <person name="Aerts A."/>
            <person name="Kothe E."/>
            <person name="Stajich J.E."/>
            <person name="de Vries R.P."/>
            <person name="Record E."/>
            <person name="Levasseur A."/>
            <person name="Baker S.E."/>
            <person name="Bartholomew K.A."/>
            <person name="Coutinho P.M."/>
            <person name="Erdmann S."/>
            <person name="Fowler T.J."/>
            <person name="Gathman A.C."/>
            <person name="Lombard V."/>
            <person name="Henrissat B."/>
            <person name="Knabe N."/>
            <person name="Kuees U."/>
            <person name="Lilly W.W."/>
            <person name="Lindquist E."/>
            <person name="Lucas S."/>
            <person name="Magnuson J.K."/>
            <person name="Piumi F."/>
            <person name="Raudaskoski M."/>
            <person name="Salamov A."/>
            <person name="Schmutz J."/>
            <person name="Schwarze F.W.M.R."/>
            <person name="vanKuyk P.A."/>
            <person name="Horton J.S."/>
            <person name="Grigoriev I.V."/>
            <person name="Woesten H.A.B."/>
        </authorList>
    </citation>
    <scope>NUCLEOTIDE SEQUENCE [LARGE SCALE GENOMIC DNA]</scope>
    <source>
        <strain evidence="3">H4-8 / FGSC 9210</strain>
    </source>
</reference>
<proteinExistence type="predicted"/>
<feature type="compositionally biased region" description="Polar residues" evidence="1">
    <location>
        <begin position="316"/>
        <end position="334"/>
    </location>
</feature>
<keyword evidence="3" id="KW-1185">Reference proteome</keyword>
<feature type="compositionally biased region" description="Basic residues" evidence="1">
    <location>
        <begin position="356"/>
        <end position="366"/>
    </location>
</feature>
<sequence>MKSRLDYLVGPSRTCLLMGMQPPESIENAHCLRRELKSMDPDLFYSIENAIGNIIELPDHTLVRELHLDSTDNQDQLCATAHVLFDGRHGIGSGSWCLVPLELAWFPEPTYLYYIHIFYDEEPIGVYHIGPFPRTYEHLPTTTQAQIDADAQVIAALGRPLSTVSGPSDDPADLTTTFKLDPKVPPSAGKVIVRSHLNPANVLAETTTKLLYRKKPNTPLPSYQDERLFEQIYPVTEYWINPKAKSLCTDKKPRMPVPDDKPDVIRSERIQKAQTARRPRSKATSFSVKKRDVIRSAPTVLDPPATTGKRGFAQISGASSSKSPRQRTPGSKSKPSTRRDPKTTTKAAVPDTAAPSRKKRKLQKSA</sequence>
<dbReference type="Proteomes" id="UP000007431">
    <property type="component" value="Unassembled WGS sequence"/>
</dbReference>
<name>D8PUE6_SCHCM</name>
<organism evidence="3">
    <name type="scientific">Schizophyllum commune (strain H4-8 / FGSC 9210)</name>
    <name type="common">Split gill fungus</name>
    <dbReference type="NCBI Taxonomy" id="578458"/>
    <lineage>
        <taxon>Eukaryota</taxon>
        <taxon>Fungi</taxon>
        <taxon>Dikarya</taxon>
        <taxon>Basidiomycota</taxon>
        <taxon>Agaricomycotina</taxon>
        <taxon>Agaricomycetes</taxon>
        <taxon>Agaricomycetidae</taxon>
        <taxon>Agaricales</taxon>
        <taxon>Schizophyllaceae</taxon>
        <taxon>Schizophyllum</taxon>
    </lineage>
</organism>
<dbReference type="EMBL" id="GL377303">
    <property type="protein sequence ID" value="EFI99889.1"/>
    <property type="molecule type" value="Genomic_DNA"/>
</dbReference>
<dbReference type="AlphaFoldDB" id="D8PUE6"/>